<keyword evidence="3" id="KW-1185">Reference proteome</keyword>
<protein>
    <submittedName>
        <fullName evidence="2">Uncharacterized protein</fullName>
    </submittedName>
</protein>
<dbReference type="AlphaFoldDB" id="A0A5N6PFN1"/>
<reference evidence="2 3" key="1">
    <citation type="submission" date="2019-05" db="EMBL/GenBank/DDBJ databases">
        <title>Mikania micrantha, genome provides insights into the molecular mechanism of rapid growth.</title>
        <authorList>
            <person name="Liu B."/>
        </authorList>
    </citation>
    <scope>NUCLEOTIDE SEQUENCE [LARGE SCALE GENOMIC DNA]</scope>
    <source>
        <strain evidence="2">NLD-2019</strain>
        <tissue evidence="2">Leaf</tissue>
    </source>
</reference>
<gene>
    <name evidence="2" type="ORF">E3N88_07843</name>
</gene>
<dbReference type="EMBL" id="SZYD01000004">
    <property type="protein sequence ID" value="KAD6453138.1"/>
    <property type="molecule type" value="Genomic_DNA"/>
</dbReference>
<evidence type="ECO:0000313" key="2">
    <source>
        <dbReference type="EMBL" id="KAD6453138.1"/>
    </source>
</evidence>
<evidence type="ECO:0000313" key="3">
    <source>
        <dbReference type="Proteomes" id="UP000326396"/>
    </source>
</evidence>
<proteinExistence type="predicted"/>
<evidence type="ECO:0000256" key="1">
    <source>
        <dbReference type="SAM" id="MobiDB-lite"/>
    </source>
</evidence>
<sequence length="95" mass="10275">MADVSGAITHRDDEEVHNLASNSPLSNIKGGIGGDDLIGGYQKHHNSSNHRPLRHIALASETSPEVRHGSSKEKRTKTTIIVTAFGGDRRREIPA</sequence>
<feature type="region of interest" description="Disordered" evidence="1">
    <location>
        <begin position="1"/>
        <end position="34"/>
    </location>
</feature>
<comment type="caution">
    <text evidence="2">The sequence shown here is derived from an EMBL/GenBank/DDBJ whole genome shotgun (WGS) entry which is preliminary data.</text>
</comment>
<organism evidence="2 3">
    <name type="scientific">Mikania micrantha</name>
    <name type="common">bitter vine</name>
    <dbReference type="NCBI Taxonomy" id="192012"/>
    <lineage>
        <taxon>Eukaryota</taxon>
        <taxon>Viridiplantae</taxon>
        <taxon>Streptophyta</taxon>
        <taxon>Embryophyta</taxon>
        <taxon>Tracheophyta</taxon>
        <taxon>Spermatophyta</taxon>
        <taxon>Magnoliopsida</taxon>
        <taxon>eudicotyledons</taxon>
        <taxon>Gunneridae</taxon>
        <taxon>Pentapetalae</taxon>
        <taxon>asterids</taxon>
        <taxon>campanulids</taxon>
        <taxon>Asterales</taxon>
        <taxon>Asteraceae</taxon>
        <taxon>Asteroideae</taxon>
        <taxon>Heliantheae alliance</taxon>
        <taxon>Eupatorieae</taxon>
        <taxon>Mikania</taxon>
    </lineage>
</organism>
<name>A0A5N6PFN1_9ASTR</name>
<dbReference type="Proteomes" id="UP000326396">
    <property type="component" value="Linkage Group LG12"/>
</dbReference>
<accession>A0A5N6PFN1</accession>